<proteinExistence type="predicted"/>
<evidence type="ECO:0000259" key="1">
    <source>
        <dbReference type="Pfam" id="PF00590"/>
    </source>
</evidence>
<dbReference type="EMBL" id="JADIKJ010000011">
    <property type="protein sequence ID" value="MFK2900780.1"/>
    <property type="molecule type" value="Genomic_DNA"/>
</dbReference>
<dbReference type="InterPro" id="IPR014777">
    <property type="entry name" value="4pyrrole_Mease_sub1"/>
</dbReference>
<reference evidence="2 3" key="1">
    <citation type="submission" date="2020-10" db="EMBL/GenBank/DDBJ databases">
        <title>Phylogeny of dyella-like bacteria.</title>
        <authorList>
            <person name="Fu J."/>
        </authorList>
    </citation>
    <scope>NUCLEOTIDE SEQUENCE [LARGE SCALE GENOMIC DNA]</scope>
    <source>
        <strain evidence="2 3">JP1</strain>
    </source>
</reference>
<protein>
    <recommendedName>
        <fullName evidence="1">Tetrapyrrole methylase domain-containing protein</fullName>
    </recommendedName>
</protein>
<organism evidence="2 3">
    <name type="scientific">Dyella jejuensis</name>
    <dbReference type="NCBI Taxonomy" id="1432009"/>
    <lineage>
        <taxon>Bacteria</taxon>
        <taxon>Pseudomonadati</taxon>
        <taxon>Pseudomonadota</taxon>
        <taxon>Gammaproteobacteria</taxon>
        <taxon>Lysobacterales</taxon>
        <taxon>Rhodanobacteraceae</taxon>
        <taxon>Dyella</taxon>
    </lineage>
</organism>
<dbReference type="Gene3D" id="3.40.1010.10">
    <property type="entry name" value="Cobalt-precorrin-4 Transmethylase, Domain 1"/>
    <property type="match status" value="1"/>
</dbReference>
<dbReference type="Proteomes" id="UP001620461">
    <property type="component" value="Unassembled WGS sequence"/>
</dbReference>
<dbReference type="Pfam" id="PF00590">
    <property type="entry name" value="TP_methylase"/>
    <property type="match status" value="1"/>
</dbReference>
<accession>A0ABW8JI71</accession>
<dbReference type="InterPro" id="IPR035996">
    <property type="entry name" value="4pyrrol_Methylase_sf"/>
</dbReference>
<comment type="caution">
    <text evidence="2">The sequence shown here is derived from an EMBL/GenBank/DDBJ whole genome shotgun (WGS) entry which is preliminary data.</text>
</comment>
<name>A0ABW8JI71_9GAMM</name>
<dbReference type="CDD" id="cd19916">
    <property type="entry name" value="OphMA_like"/>
    <property type="match status" value="1"/>
</dbReference>
<dbReference type="InterPro" id="IPR000878">
    <property type="entry name" value="4pyrrol_Mease"/>
</dbReference>
<dbReference type="SUPFAM" id="SSF53790">
    <property type="entry name" value="Tetrapyrrole methylase"/>
    <property type="match status" value="1"/>
</dbReference>
<gene>
    <name evidence="2" type="ORF">ISP15_10585</name>
</gene>
<evidence type="ECO:0000313" key="3">
    <source>
        <dbReference type="Proteomes" id="UP001620461"/>
    </source>
</evidence>
<sequence length="347" mass="38097">MKAAESLHRVVRETDLGQILPGTRQYIDERLASHGRLRPVPIIDLALGAHIRSRNDAAGSTPARDHAILPASRFRGKALTNATSKGSLACVGAGITLGSHLSPLARSHIEQADVVFVGVSDGVVELWIAGMNKDVRSLQQYYREGKSRYKTYREMVAAIMAEVRAGKRVCGVFYGHPGVFAWAPHKAIQIARQEGYPAHMEPGISSEDCLYADLGIDPGAFGCQHFETSQFMLYRRCIDPSAWLVLWQVGLAGDQTHKRFATGPAYREILVDLLAQHYPLDHGVIIYRAATLPIQSPRMEKRSLRALPEADLGMADTLAIPPARPLQINAEVRARLQALDRATIATP</sequence>
<evidence type="ECO:0000313" key="2">
    <source>
        <dbReference type="EMBL" id="MFK2900780.1"/>
    </source>
</evidence>
<keyword evidence="3" id="KW-1185">Reference proteome</keyword>
<feature type="domain" description="Tetrapyrrole methylase" evidence="1">
    <location>
        <begin position="88"/>
        <end position="295"/>
    </location>
</feature>